<dbReference type="InterPro" id="IPR014756">
    <property type="entry name" value="Ig_E-set"/>
</dbReference>
<dbReference type="SUPFAM" id="SSF81296">
    <property type="entry name" value="E set domains"/>
    <property type="match status" value="1"/>
</dbReference>
<sequence length="623" mass="64730">MDMKHRFNDYRRAVVYGLWPVLLVALLIALAPTTAAQGETPTPTASPTVTATATTDPNPPGPLAINAVQPGTLVNDIQVELIVTGSGFVDGSVVVLNNFGGLETFFVSRSVLRATVPPGLSPGRYSVRVVNPDGITAELADAVNVIFPAGPTATPEATGTAAPTPFVRPLLVVNSYGASAPRITPGSNLDFEMTIANAGDAVATNVVATFPGGDFVPRATGGVRALGSLGPGQTVRFWQPLFATDEISGKDTAVLQVVATYTDVNGQSYESTFQLSFPVVPSGGGGVAATATPTPTLTPTAGPRQRPQLLVTTNSTEPEQLQPGSRFALTLTVENQGEANARNVTLILGGGSGGSSTVDGTPEPGGLAGAGGTFTEFAPIGSSNVSTIGNLAVGDTRDVSQQLIVNTTTKPGAYPVKVSFVYTDDRGANYVDDQVITLLVFQTPQVEMGFYTEPPPLFAGQQGSLPLQLVNTGRTSVVFGNFTVTAENSELSNNAIFVGALESGGFFPLDALITPFEAGPLDLLLSVSYTDDFSRPAVLTQTLTIDVQEELPFEPVDPGAVPGEGIEGEVPVDGEGDSGGDESLLDRFLRFLRGLFGLGSDTPSDEQPVEEFVPEEEFVPVEP</sequence>
<dbReference type="KEGG" id="pbf:CFX0092_A2562"/>
<evidence type="ECO:0000313" key="2">
    <source>
        <dbReference type="EMBL" id="CUS04440.2"/>
    </source>
</evidence>
<organism evidence="2 3">
    <name type="scientific">Candidatus Promineifilum breve</name>
    <dbReference type="NCBI Taxonomy" id="1806508"/>
    <lineage>
        <taxon>Bacteria</taxon>
        <taxon>Bacillati</taxon>
        <taxon>Chloroflexota</taxon>
        <taxon>Ardenticatenia</taxon>
        <taxon>Candidatus Promineifilales</taxon>
        <taxon>Candidatus Promineifilaceae</taxon>
        <taxon>Candidatus Promineifilum</taxon>
    </lineage>
</organism>
<dbReference type="EMBL" id="LN890655">
    <property type="protein sequence ID" value="CUS04440.2"/>
    <property type="molecule type" value="Genomic_DNA"/>
</dbReference>
<gene>
    <name evidence="2" type="ORF">CFX0092_A2562</name>
</gene>
<dbReference type="PANTHER" id="PTHR35902:SF3">
    <property type="entry name" value="NPCBM-ASSOCIATED, NEW3 DOMAIN OF ALPHA-GALACTOSIDASE"/>
    <property type="match status" value="1"/>
</dbReference>
<evidence type="ECO:0000256" key="1">
    <source>
        <dbReference type="SAM" id="MobiDB-lite"/>
    </source>
</evidence>
<dbReference type="Proteomes" id="UP000215027">
    <property type="component" value="Chromosome I"/>
</dbReference>
<protein>
    <recommendedName>
        <fullName evidence="4">CARDB domain-containing protein</fullName>
    </recommendedName>
</protein>
<dbReference type="Gene3D" id="2.60.40.10">
    <property type="entry name" value="Immunoglobulins"/>
    <property type="match status" value="2"/>
</dbReference>
<name>A0A160T6K9_9CHLR</name>
<reference evidence="2" key="1">
    <citation type="submission" date="2016-01" db="EMBL/GenBank/DDBJ databases">
        <authorList>
            <person name="Mcilroy J.S."/>
            <person name="Karst M S."/>
            <person name="Albertsen M."/>
        </authorList>
    </citation>
    <scope>NUCLEOTIDE SEQUENCE</scope>
    <source>
        <strain evidence="2">Cfx-K</strain>
    </source>
</reference>
<dbReference type="InterPro" id="IPR013783">
    <property type="entry name" value="Ig-like_fold"/>
</dbReference>
<accession>A0A160T6K9</accession>
<dbReference type="AlphaFoldDB" id="A0A160T6K9"/>
<feature type="region of interest" description="Disordered" evidence="1">
    <location>
        <begin position="36"/>
        <end position="62"/>
    </location>
</feature>
<keyword evidence="3" id="KW-1185">Reference proteome</keyword>
<evidence type="ECO:0000313" key="3">
    <source>
        <dbReference type="Proteomes" id="UP000215027"/>
    </source>
</evidence>
<proteinExistence type="predicted"/>
<feature type="region of interest" description="Disordered" evidence="1">
    <location>
        <begin position="600"/>
        <end position="623"/>
    </location>
</feature>
<feature type="compositionally biased region" description="Acidic residues" evidence="1">
    <location>
        <begin position="603"/>
        <end position="623"/>
    </location>
</feature>
<dbReference type="PANTHER" id="PTHR35902">
    <property type="entry name" value="S-LAYER DOMAIN-LIKE PROTEIN-RELATED"/>
    <property type="match status" value="1"/>
</dbReference>
<evidence type="ECO:0008006" key="4">
    <source>
        <dbReference type="Google" id="ProtNLM"/>
    </source>
</evidence>
<feature type="compositionally biased region" description="Low complexity" evidence="1">
    <location>
        <begin position="36"/>
        <end position="56"/>
    </location>
</feature>